<feature type="compositionally biased region" description="Basic and acidic residues" evidence="1">
    <location>
        <begin position="27"/>
        <end position="48"/>
    </location>
</feature>
<dbReference type="AlphaFoldDB" id="X1QUG5"/>
<gene>
    <name evidence="2" type="ORF">S06H3_62144</name>
</gene>
<evidence type="ECO:0000256" key="1">
    <source>
        <dbReference type="SAM" id="MobiDB-lite"/>
    </source>
</evidence>
<evidence type="ECO:0000313" key="2">
    <source>
        <dbReference type="EMBL" id="GAI46919.1"/>
    </source>
</evidence>
<protein>
    <submittedName>
        <fullName evidence="2">Uncharacterized protein</fullName>
    </submittedName>
</protein>
<feature type="region of interest" description="Disordered" evidence="1">
    <location>
        <begin position="27"/>
        <end position="86"/>
    </location>
</feature>
<sequence length="141" mass="15510">ALDRQYPGEMPQGVEVVDERFIDTTYKVVEEKPGEEGVSPLKDDEKSGEAPGEEESGGSSETVSSSTKKPPKSKKIGVSAAHDPSTIKNFGDLFQALWDDFHLSKSESLKELNVNSQEEIIELPSECYLRIAAVRPLSKKE</sequence>
<feature type="non-terminal residue" evidence="2">
    <location>
        <position position="1"/>
    </location>
</feature>
<reference evidence="2" key="1">
    <citation type="journal article" date="2014" name="Front. Microbiol.">
        <title>High frequency of phylogenetically diverse reductive dehalogenase-homologous genes in deep subseafloor sedimentary metagenomes.</title>
        <authorList>
            <person name="Kawai M."/>
            <person name="Futagami T."/>
            <person name="Toyoda A."/>
            <person name="Takaki Y."/>
            <person name="Nishi S."/>
            <person name="Hori S."/>
            <person name="Arai W."/>
            <person name="Tsubouchi T."/>
            <person name="Morono Y."/>
            <person name="Uchiyama I."/>
            <person name="Ito T."/>
            <person name="Fujiyama A."/>
            <person name="Inagaki F."/>
            <person name="Takami H."/>
        </authorList>
    </citation>
    <scope>NUCLEOTIDE SEQUENCE</scope>
    <source>
        <strain evidence="2">Expedition CK06-06</strain>
    </source>
</reference>
<feature type="compositionally biased region" description="Low complexity" evidence="1">
    <location>
        <begin position="57"/>
        <end position="68"/>
    </location>
</feature>
<organism evidence="2">
    <name type="scientific">marine sediment metagenome</name>
    <dbReference type="NCBI Taxonomy" id="412755"/>
    <lineage>
        <taxon>unclassified sequences</taxon>
        <taxon>metagenomes</taxon>
        <taxon>ecological metagenomes</taxon>
    </lineage>
</organism>
<proteinExistence type="predicted"/>
<name>X1QUG5_9ZZZZ</name>
<dbReference type="EMBL" id="BARV01040896">
    <property type="protein sequence ID" value="GAI46919.1"/>
    <property type="molecule type" value="Genomic_DNA"/>
</dbReference>
<comment type="caution">
    <text evidence="2">The sequence shown here is derived from an EMBL/GenBank/DDBJ whole genome shotgun (WGS) entry which is preliminary data.</text>
</comment>
<accession>X1QUG5</accession>